<dbReference type="AlphaFoldDB" id="A0A2S5A6P5"/>
<dbReference type="InterPro" id="IPR000298">
    <property type="entry name" value="Cyt_c_oxidase-like_su3"/>
</dbReference>
<feature type="transmembrane region" description="Helical" evidence="7">
    <location>
        <begin position="92"/>
        <end position="110"/>
    </location>
</feature>
<proteinExistence type="inferred from homology"/>
<dbReference type="SUPFAM" id="SSF81452">
    <property type="entry name" value="Cytochrome c oxidase subunit III-like"/>
    <property type="match status" value="1"/>
</dbReference>
<keyword evidence="10" id="KW-1185">Reference proteome</keyword>
<dbReference type="RefSeq" id="WP_103806619.1">
    <property type="nucleotide sequence ID" value="NZ_PQVG01000007.1"/>
</dbReference>
<keyword evidence="4 7" id="KW-1133">Transmembrane helix</keyword>
<dbReference type="InterPro" id="IPR013833">
    <property type="entry name" value="Cyt_c_oxidase_su3_a-hlx"/>
</dbReference>
<dbReference type="GO" id="GO:0005886">
    <property type="term" value="C:plasma membrane"/>
    <property type="evidence" value="ECO:0007669"/>
    <property type="project" value="UniProtKB-SubCell"/>
</dbReference>
<evidence type="ECO:0000313" key="9">
    <source>
        <dbReference type="EMBL" id="POY38186.1"/>
    </source>
</evidence>
<feature type="transmembrane region" description="Helical" evidence="7">
    <location>
        <begin position="130"/>
        <end position="151"/>
    </location>
</feature>
<evidence type="ECO:0000256" key="3">
    <source>
        <dbReference type="ARBA" id="ARBA00022692"/>
    </source>
</evidence>
<protein>
    <submittedName>
        <fullName evidence="9">Nitric oxide reductase</fullName>
    </submittedName>
</protein>
<evidence type="ECO:0000256" key="5">
    <source>
        <dbReference type="ARBA" id="ARBA00023136"/>
    </source>
</evidence>
<comment type="caution">
    <text evidence="9">The sequence shown here is derived from an EMBL/GenBank/DDBJ whole genome shotgun (WGS) entry which is preliminary data.</text>
</comment>
<dbReference type="GO" id="GO:0004129">
    <property type="term" value="F:cytochrome-c oxidase activity"/>
    <property type="evidence" value="ECO:0007669"/>
    <property type="project" value="InterPro"/>
</dbReference>
<evidence type="ECO:0000256" key="6">
    <source>
        <dbReference type="RuleBase" id="RU003376"/>
    </source>
</evidence>
<evidence type="ECO:0000256" key="2">
    <source>
        <dbReference type="ARBA" id="ARBA00010581"/>
    </source>
</evidence>
<dbReference type="InterPro" id="IPR035973">
    <property type="entry name" value="Cyt_c_oxidase_su3-like_sf"/>
</dbReference>
<dbReference type="Proteomes" id="UP000237310">
    <property type="component" value="Unassembled WGS sequence"/>
</dbReference>
<dbReference type="PANTHER" id="PTHR11403">
    <property type="entry name" value="CYTOCHROME C OXIDASE SUBUNIT III"/>
    <property type="match status" value="1"/>
</dbReference>
<dbReference type="InterPro" id="IPR024791">
    <property type="entry name" value="Cyt_c/ubiquinol_Oxase_su3"/>
</dbReference>
<evidence type="ECO:0000256" key="7">
    <source>
        <dbReference type="SAM" id="Phobius"/>
    </source>
</evidence>
<dbReference type="Gene3D" id="1.20.120.80">
    <property type="entry name" value="Cytochrome c oxidase, subunit III, four-helix bundle"/>
    <property type="match status" value="1"/>
</dbReference>
<keyword evidence="3 6" id="KW-0812">Transmembrane</keyword>
<feature type="transmembrane region" description="Helical" evidence="7">
    <location>
        <begin position="12"/>
        <end position="41"/>
    </location>
</feature>
<evidence type="ECO:0000256" key="4">
    <source>
        <dbReference type="ARBA" id="ARBA00022989"/>
    </source>
</evidence>
<accession>A0A2S5A6P5</accession>
<comment type="subcellular location">
    <subcellularLocation>
        <location evidence="6">Cell membrane</location>
        <topology evidence="6">Multi-pass membrane protein</topology>
    </subcellularLocation>
    <subcellularLocation>
        <location evidence="1">Membrane</location>
        <topology evidence="1">Multi-pass membrane protein</topology>
    </subcellularLocation>
</comment>
<dbReference type="GO" id="GO:0019646">
    <property type="term" value="P:aerobic electron transport chain"/>
    <property type="evidence" value="ECO:0007669"/>
    <property type="project" value="InterPro"/>
</dbReference>
<reference evidence="9 10" key="1">
    <citation type="submission" date="2018-01" db="EMBL/GenBank/DDBJ databases">
        <authorList>
            <person name="Gaut B.S."/>
            <person name="Morton B.R."/>
            <person name="Clegg M.T."/>
            <person name="Duvall M.R."/>
        </authorList>
    </citation>
    <scope>NUCLEOTIDE SEQUENCE [LARGE SCALE GENOMIC DNA]</scope>
    <source>
        <strain evidence="9 10">HR-AY</strain>
    </source>
</reference>
<comment type="similarity">
    <text evidence="2 6">Belongs to the cytochrome c oxidase subunit 3 family.</text>
</comment>
<dbReference type="EMBL" id="PQVG01000007">
    <property type="protein sequence ID" value="POY38186.1"/>
    <property type="molecule type" value="Genomic_DNA"/>
</dbReference>
<sequence length="193" mass="22291">MNTLKINYKSIYYPPGGILMWIIIFLELFTFGMALVAFVYYGNQEPELFHQSRLQLNTAFGAINTVFLLTSGLFMAAAVHEFKEKNIQKSSFYFKLAMLGGLLFIVLKSIEYYHKIEAGISLETNMFFSFYWMLTAFHLIHVLVGLVILAWTNKGMTQQNSDTSVEDVEACAAFWHMCDLIWLLLFPVLYLIF</sequence>
<evidence type="ECO:0000313" key="10">
    <source>
        <dbReference type="Proteomes" id="UP000237310"/>
    </source>
</evidence>
<evidence type="ECO:0000259" key="8">
    <source>
        <dbReference type="PROSITE" id="PS50253"/>
    </source>
</evidence>
<feature type="transmembrane region" description="Helical" evidence="7">
    <location>
        <begin position="172"/>
        <end position="192"/>
    </location>
</feature>
<feature type="domain" description="Heme-copper oxidase subunit III family profile" evidence="8">
    <location>
        <begin position="1"/>
        <end position="193"/>
    </location>
</feature>
<dbReference type="PROSITE" id="PS50253">
    <property type="entry name" value="COX3"/>
    <property type="match status" value="1"/>
</dbReference>
<dbReference type="PANTHER" id="PTHR11403:SF6">
    <property type="entry name" value="NITRIC OXIDE REDUCTASE SUBUNIT E"/>
    <property type="match status" value="1"/>
</dbReference>
<keyword evidence="5 7" id="KW-0472">Membrane</keyword>
<organism evidence="9 10">
    <name type="scientific">Flavobacterium alvei</name>
    <dbReference type="NCBI Taxonomy" id="2080416"/>
    <lineage>
        <taxon>Bacteria</taxon>
        <taxon>Pseudomonadati</taxon>
        <taxon>Bacteroidota</taxon>
        <taxon>Flavobacteriia</taxon>
        <taxon>Flavobacteriales</taxon>
        <taxon>Flavobacteriaceae</taxon>
        <taxon>Flavobacterium</taxon>
    </lineage>
</organism>
<gene>
    <name evidence="9" type="ORF">C3L50_13050</name>
</gene>
<dbReference type="OrthoDB" id="9810850at2"/>
<dbReference type="Pfam" id="PF00510">
    <property type="entry name" value="COX3"/>
    <property type="match status" value="1"/>
</dbReference>
<feature type="transmembrane region" description="Helical" evidence="7">
    <location>
        <begin position="61"/>
        <end position="80"/>
    </location>
</feature>
<name>A0A2S5A6P5_9FLAO</name>
<evidence type="ECO:0000256" key="1">
    <source>
        <dbReference type="ARBA" id="ARBA00004141"/>
    </source>
</evidence>